<dbReference type="EMBL" id="QYBB01000008">
    <property type="protein sequence ID" value="RYC32217.1"/>
    <property type="molecule type" value="Genomic_DNA"/>
</dbReference>
<dbReference type="Gene3D" id="3.60.21.10">
    <property type="match status" value="1"/>
</dbReference>
<proteinExistence type="predicted"/>
<dbReference type="RefSeq" id="WP_129225731.1">
    <property type="nucleotide sequence ID" value="NZ_QYBB01000008.1"/>
</dbReference>
<dbReference type="AlphaFoldDB" id="A0A4Q2UAR5"/>
<evidence type="ECO:0000313" key="2">
    <source>
        <dbReference type="Proteomes" id="UP000290759"/>
    </source>
</evidence>
<dbReference type="Proteomes" id="UP000290759">
    <property type="component" value="Unassembled WGS sequence"/>
</dbReference>
<name>A0A4Q2UAR5_9HYPH</name>
<dbReference type="SUPFAM" id="SSF56300">
    <property type="entry name" value="Metallo-dependent phosphatases"/>
    <property type="match status" value="1"/>
</dbReference>
<dbReference type="InterPro" id="IPR029052">
    <property type="entry name" value="Metallo-depent_PP-like"/>
</dbReference>
<comment type="caution">
    <text evidence="1">The sequence shown here is derived from an EMBL/GenBank/DDBJ whole genome shotgun (WGS) entry which is preliminary data.</text>
</comment>
<dbReference type="OrthoDB" id="5380073at2"/>
<protein>
    <submittedName>
        <fullName evidence="1">Metallophosphoesterase</fullName>
    </submittedName>
</protein>
<gene>
    <name evidence="1" type="ORF">D3273_09280</name>
</gene>
<sequence length="176" mass="19288">MTTFFTSDTHFGDMRVLRFDHRPFATLADHDDGLIARWNERVGEGDVVWHLGDFALGPLPARASAILDALRGEKHLIVGNNDDAATLALPGWASVRHYAELSVDARPLVLCHYAFRTWNGIGRGAVNLHGHSHNKLTPLPKQYDVGVDAQGFRPVTLAEVLASRKRGARKAPPAPA</sequence>
<accession>A0A4Q2UAR5</accession>
<keyword evidence="2" id="KW-1185">Reference proteome</keyword>
<reference evidence="1 2" key="2">
    <citation type="submission" date="2019-02" db="EMBL/GenBank/DDBJ databases">
        <title>'Lichenibacterium ramalinii' gen. nov. sp. nov., 'Lichenibacterium minor' gen. nov. sp. nov.</title>
        <authorList>
            <person name="Pankratov T."/>
        </authorList>
    </citation>
    <scope>NUCLEOTIDE SEQUENCE [LARGE SCALE GENOMIC DNA]</scope>
    <source>
        <strain evidence="1 2">RmlP026</strain>
    </source>
</reference>
<organism evidence="1 2">
    <name type="scientific">Lichenibacterium minor</name>
    <dbReference type="NCBI Taxonomy" id="2316528"/>
    <lineage>
        <taxon>Bacteria</taxon>
        <taxon>Pseudomonadati</taxon>
        <taxon>Pseudomonadota</taxon>
        <taxon>Alphaproteobacteria</taxon>
        <taxon>Hyphomicrobiales</taxon>
        <taxon>Lichenihabitantaceae</taxon>
        <taxon>Lichenibacterium</taxon>
    </lineage>
</organism>
<evidence type="ECO:0000313" key="1">
    <source>
        <dbReference type="EMBL" id="RYC32217.1"/>
    </source>
</evidence>
<reference evidence="1 2" key="1">
    <citation type="submission" date="2018-12" db="EMBL/GenBank/DDBJ databases">
        <authorList>
            <person name="Grouzdev D.S."/>
            <person name="Krutkina M.S."/>
        </authorList>
    </citation>
    <scope>NUCLEOTIDE SEQUENCE [LARGE SCALE GENOMIC DNA]</scope>
    <source>
        <strain evidence="1 2">RmlP026</strain>
    </source>
</reference>